<evidence type="ECO:0000256" key="3">
    <source>
        <dbReference type="ARBA" id="ARBA00022679"/>
    </source>
</evidence>
<dbReference type="PANTHER" id="PTHR32309">
    <property type="entry name" value="TYROSINE-PROTEIN KINASE"/>
    <property type="match status" value="1"/>
</dbReference>
<evidence type="ECO:0000313" key="12">
    <source>
        <dbReference type="EMBL" id="MDT0686541.1"/>
    </source>
</evidence>
<feature type="domain" description="Tyrosine-protein kinase G-rich" evidence="11">
    <location>
        <begin position="449"/>
        <end position="521"/>
    </location>
</feature>
<dbReference type="InterPro" id="IPR025669">
    <property type="entry name" value="AAA_dom"/>
</dbReference>
<dbReference type="GO" id="GO:0004715">
    <property type="term" value="F:non-membrane spanning protein tyrosine kinase activity"/>
    <property type="evidence" value="ECO:0007669"/>
    <property type="project" value="UniProtKB-EC"/>
</dbReference>
<evidence type="ECO:0000256" key="1">
    <source>
        <dbReference type="ARBA" id="ARBA00007316"/>
    </source>
</evidence>
<dbReference type="InterPro" id="IPR027417">
    <property type="entry name" value="P-loop_NTPase"/>
</dbReference>
<evidence type="ECO:0000259" key="10">
    <source>
        <dbReference type="Pfam" id="PF13614"/>
    </source>
</evidence>
<accession>A0ABU3DS57</accession>
<evidence type="ECO:0000256" key="4">
    <source>
        <dbReference type="ARBA" id="ARBA00022741"/>
    </source>
</evidence>
<feature type="transmembrane region" description="Helical" evidence="9">
    <location>
        <begin position="498"/>
        <end position="518"/>
    </location>
</feature>
<feature type="domain" description="AAA" evidence="10">
    <location>
        <begin position="588"/>
        <end position="715"/>
    </location>
</feature>
<name>A0ABU3DS57_9FLAO</name>
<evidence type="ECO:0000256" key="6">
    <source>
        <dbReference type="ARBA" id="ARBA00022840"/>
    </source>
</evidence>
<evidence type="ECO:0000256" key="8">
    <source>
        <dbReference type="ARBA" id="ARBA00051245"/>
    </source>
</evidence>
<evidence type="ECO:0000313" key="13">
    <source>
        <dbReference type="Proteomes" id="UP001253848"/>
    </source>
</evidence>
<protein>
    <recommendedName>
        <fullName evidence="2">non-specific protein-tyrosine kinase</fullName>
        <ecNumber evidence="2">2.7.10.2</ecNumber>
    </recommendedName>
</protein>
<evidence type="ECO:0000256" key="5">
    <source>
        <dbReference type="ARBA" id="ARBA00022777"/>
    </source>
</evidence>
<evidence type="ECO:0000256" key="7">
    <source>
        <dbReference type="ARBA" id="ARBA00023137"/>
    </source>
</evidence>
<keyword evidence="4" id="KW-0547">Nucleotide-binding</keyword>
<organism evidence="12 13">
    <name type="scientific">Autumnicola psychrophila</name>
    <dbReference type="NCBI Taxonomy" id="3075592"/>
    <lineage>
        <taxon>Bacteria</taxon>
        <taxon>Pseudomonadati</taxon>
        <taxon>Bacteroidota</taxon>
        <taxon>Flavobacteriia</taxon>
        <taxon>Flavobacteriales</taxon>
        <taxon>Flavobacteriaceae</taxon>
        <taxon>Autumnicola</taxon>
    </lineage>
</organism>
<comment type="catalytic activity">
    <reaction evidence="8">
        <text>L-tyrosyl-[protein] + ATP = O-phospho-L-tyrosyl-[protein] + ADP + H(+)</text>
        <dbReference type="Rhea" id="RHEA:10596"/>
        <dbReference type="Rhea" id="RHEA-COMP:10136"/>
        <dbReference type="Rhea" id="RHEA-COMP:20101"/>
        <dbReference type="ChEBI" id="CHEBI:15378"/>
        <dbReference type="ChEBI" id="CHEBI:30616"/>
        <dbReference type="ChEBI" id="CHEBI:46858"/>
        <dbReference type="ChEBI" id="CHEBI:61978"/>
        <dbReference type="ChEBI" id="CHEBI:456216"/>
        <dbReference type="EC" id="2.7.10.2"/>
    </reaction>
</comment>
<dbReference type="Pfam" id="PF13614">
    <property type="entry name" value="AAA_31"/>
    <property type="match status" value="1"/>
</dbReference>
<evidence type="ECO:0000256" key="2">
    <source>
        <dbReference type="ARBA" id="ARBA00011903"/>
    </source>
</evidence>
<keyword evidence="3 12" id="KW-0808">Transferase</keyword>
<keyword evidence="6" id="KW-0067">ATP-binding</keyword>
<evidence type="ECO:0000259" key="11">
    <source>
        <dbReference type="Pfam" id="PF13807"/>
    </source>
</evidence>
<dbReference type="InterPro" id="IPR005702">
    <property type="entry name" value="Wzc-like_C"/>
</dbReference>
<reference evidence="12 13" key="1">
    <citation type="submission" date="2023-09" db="EMBL/GenBank/DDBJ databases">
        <authorList>
            <person name="Rey-Velasco X."/>
        </authorList>
    </citation>
    <scope>NUCLEOTIDE SEQUENCE [LARGE SCALE GENOMIC DNA]</scope>
    <source>
        <strain evidence="12 13">F225</strain>
    </source>
</reference>
<comment type="similarity">
    <text evidence="1">Belongs to the CpsD/CapB family.</text>
</comment>
<sequence length="804" mass="90734">MEELRDYFEDKEESAFDLKAELFKYLTHWKWLVLGLLIGGAIAYLYNRYTIPKYRTESALMILKNDDNNASSVLPSGSAGASIIKLSDNSLENQIVTLKSTSLISEVVDELDHNISYFIEGNVITVEAYKSSPIFIDFITPDSIVHKTSKSFFISPESSSTFSLRREGSEVSNNYEIGQIIELDELKFKIQLSKAFRKNNFKDSNPVIVYISPLDQVAQKYISRLTVGQKGRANDILSLEVTQESSRKSEDFLNALMINFNQNGIDNKREVAENTTAFIQDRLEIITQELDSVEGGMADFKRENQIMDVGSGAAKFQSRFSSVEEELFSLETQIELIESVQQRLQERDDYSLLPSDIGIEEAGIAGQINIYNSLILERNSYLGNATTENPVIERITQRLDTLKESLLDNVQNSLNSLSLQKDELMDRGQAAQSQFNIFPGLEKGMRGISRQQQVKEQLYLFLLQRREEAAIAFASTSSVARVIDPASTTNEPVDPKPWLILLGGFLIGILIPILIIFVRNFLDTKVHHKGDLQPLIKQVPFIGEVPRIAPGQSDIIGLNDRSPLAESFRILRTNMAYLIQKKKSERGQIIFVTSTIKGEGKTFISYNLARTFASTNKKVLIIGADIRNPKLHRYTQSLVSDKGLSDYLYDYELTEEEIIVKSREEGIKVDIILSGSIPPNPAELFMNDRMKKLIDYAASEYAYVIVDTAPTMIVTDTLLISPLADTTVYITRAEHTEKKLLDFPKDLKQQGKLKGLAVILNDVDYSKFSYGAKYGYSYGYGYGYGQDEEGWLQRNLKNPFKSSN</sequence>
<dbReference type="Gene3D" id="3.40.50.300">
    <property type="entry name" value="P-loop containing nucleotide triphosphate hydrolases"/>
    <property type="match status" value="1"/>
</dbReference>
<keyword evidence="13" id="KW-1185">Reference proteome</keyword>
<evidence type="ECO:0000256" key="9">
    <source>
        <dbReference type="SAM" id="Phobius"/>
    </source>
</evidence>
<gene>
    <name evidence="12" type="ORF">RM541_09190</name>
</gene>
<keyword evidence="7" id="KW-0829">Tyrosine-protein kinase</keyword>
<proteinExistence type="inferred from homology"/>
<keyword evidence="9" id="KW-0472">Membrane</keyword>
<dbReference type="SUPFAM" id="SSF52540">
    <property type="entry name" value="P-loop containing nucleoside triphosphate hydrolases"/>
    <property type="match status" value="1"/>
</dbReference>
<dbReference type="RefSeq" id="WP_311499865.1">
    <property type="nucleotide sequence ID" value="NZ_JAVRHN010000006.1"/>
</dbReference>
<keyword evidence="9" id="KW-1133">Transmembrane helix</keyword>
<dbReference type="InterPro" id="IPR050445">
    <property type="entry name" value="Bact_polysacc_biosynth/exp"/>
</dbReference>
<dbReference type="Pfam" id="PF13807">
    <property type="entry name" value="GNVR"/>
    <property type="match status" value="1"/>
</dbReference>
<dbReference type="CDD" id="cd05387">
    <property type="entry name" value="BY-kinase"/>
    <property type="match status" value="1"/>
</dbReference>
<dbReference type="InterPro" id="IPR032807">
    <property type="entry name" value="GNVR"/>
</dbReference>
<dbReference type="Proteomes" id="UP001253848">
    <property type="component" value="Unassembled WGS sequence"/>
</dbReference>
<keyword evidence="9" id="KW-0812">Transmembrane</keyword>
<dbReference type="EMBL" id="JAVRHN010000006">
    <property type="protein sequence ID" value="MDT0686541.1"/>
    <property type="molecule type" value="Genomic_DNA"/>
</dbReference>
<keyword evidence="5" id="KW-0418">Kinase</keyword>
<comment type="caution">
    <text evidence="12">The sequence shown here is derived from an EMBL/GenBank/DDBJ whole genome shotgun (WGS) entry which is preliminary data.</text>
</comment>
<dbReference type="PANTHER" id="PTHR32309:SF13">
    <property type="entry name" value="FERRIC ENTEROBACTIN TRANSPORT PROTEIN FEPE"/>
    <property type="match status" value="1"/>
</dbReference>
<dbReference type="EC" id="2.7.10.2" evidence="2"/>
<feature type="transmembrane region" description="Helical" evidence="9">
    <location>
        <begin position="28"/>
        <end position="46"/>
    </location>
</feature>
<dbReference type="NCBIfam" id="TIGR01007">
    <property type="entry name" value="eps_fam"/>
    <property type="match status" value="1"/>
</dbReference>